<dbReference type="OrthoDB" id="5535866at2759"/>
<gene>
    <name evidence="3" type="ORF">H4R18_005341</name>
</gene>
<reference evidence="3" key="1">
    <citation type="submission" date="2022-07" db="EMBL/GenBank/DDBJ databases">
        <title>Phylogenomic reconstructions and comparative analyses of Kickxellomycotina fungi.</title>
        <authorList>
            <person name="Reynolds N.K."/>
            <person name="Stajich J.E."/>
            <person name="Barry K."/>
            <person name="Grigoriev I.V."/>
            <person name="Crous P."/>
            <person name="Smith M.E."/>
        </authorList>
    </citation>
    <scope>NUCLEOTIDE SEQUENCE</scope>
    <source>
        <strain evidence="3">NBRC 105414</strain>
    </source>
</reference>
<dbReference type="EMBL" id="JANBUL010000314">
    <property type="protein sequence ID" value="KAJ2777081.1"/>
    <property type="molecule type" value="Genomic_DNA"/>
</dbReference>
<proteinExistence type="predicted"/>
<keyword evidence="1" id="KW-0175">Coiled coil</keyword>
<organism evidence="3 4">
    <name type="scientific">Coemansia javaensis</name>
    <dbReference type="NCBI Taxonomy" id="2761396"/>
    <lineage>
        <taxon>Eukaryota</taxon>
        <taxon>Fungi</taxon>
        <taxon>Fungi incertae sedis</taxon>
        <taxon>Zoopagomycota</taxon>
        <taxon>Kickxellomycotina</taxon>
        <taxon>Kickxellomycetes</taxon>
        <taxon>Kickxellales</taxon>
        <taxon>Kickxellaceae</taxon>
        <taxon>Coemansia</taxon>
    </lineage>
</organism>
<comment type="caution">
    <text evidence="3">The sequence shown here is derived from an EMBL/GenBank/DDBJ whole genome shotgun (WGS) entry which is preliminary data.</text>
</comment>
<evidence type="ECO:0000256" key="2">
    <source>
        <dbReference type="SAM" id="MobiDB-lite"/>
    </source>
</evidence>
<feature type="region of interest" description="Disordered" evidence="2">
    <location>
        <begin position="65"/>
        <end position="89"/>
    </location>
</feature>
<keyword evidence="4" id="KW-1185">Reference proteome</keyword>
<evidence type="ECO:0000313" key="3">
    <source>
        <dbReference type="EMBL" id="KAJ2777081.1"/>
    </source>
</evidence>
<name>A0A9W8H8W8_9FUNG</name>
<dbReference type="InterPro" id="IPR013183">
    <property type="entry name" value="Hsk3-like"/>
</dbReference>
<dbReference type="AlphaFoldDB" id="A0A9W8H8W8"/>
<accession>A0A9W8H8W8</accession>
<dbReference type="Pfam" id="PF08227">
    <property type="entry name" value="DASH_Hsk3"/>
    <property type="match status" value="1"/>
</dbReference>
<feature type="compositionally biased region" description="Low complexity" evidence="2">
    <location>
        <begin position="67"/>
        <end position="89"/>
    </location>
</feature>
<protein>
    <submittedName>
        <fullName evidence="3">Uncharacterized protein</fullName>
    </submittedName>
</protein>
<evidence type="ECO:0000313" key="4">
    <source>
        <dbReference type="Proteomes" id="UP001140217"/>
    </source>
</evidence>
<dbReference type="Proteomes" id="UP001140217">
    <property type="component" value="Unassembled WGS sequence"/>
</dbReference>
<sequence length="89" mass="9678">MDRQSEERRAALYSDLQRQLERLSHNFAELGRNVDRLRDQTEKSQRLAVLHASMFMGAKTVLSRPTATSSFGGDGAAASAAAAAGPEQD</sequence>
<evidence type="ECO:0000256" key="1">
    <source>
        <dbReference type="SAM" id="Coils"/>
    </source>
</evidence>
<feature type="coiled-coil region" evidence="1">
    <location>
        <begin position="13"/>
        <end position="40"/>
    </location>
</feature>